<evidence type="ECO:0000256" key="2">
    <source>
        <dbReference type="ARBA" id="ARBA00009717"/>
    </source>
</evidence>
<dbReference type="InterPro" id="IPR006311">
    <property type="entry name" value="TAT_signal"/>
</dbReference>
<keyword evidence="6" id="KW-0378">Hydrolase</keyword>
<gene>
    <name evidence="10" type="ORF">DI525_00160</name>
</gene>
<dbReference type="PANTHER" id="PTHR31956">
    <property type="entry name" value="NON-SPECIFIC PHOSPHOLIPASE C4-RELATED"/>
    <property type="match status" value="1"/>
</dbReference>
<comment type="similarity">
    <text evidence="2">Belongs to the bacterial phospholipase C family.</text>
</comment>
<dbReference type="InterPro" id="IPR017850">
    <property type="entry name" value="Alkaline_phosphatase_core_sf"/>
</dbReference>
<dbReference type="GO" id="GO:0034480">
    <property type="term" value="F:phosphatidylcholine phospholipase C activity"/>
    <property type="evidence" value="ECO:0007669"/>
    <property type="project" value="UniProtKB-EC"/>
</dbReference>
<feature type="region of interest" description="Disordered" evidence="9">
    <location>
        <begin position="541"/>
        <end position="586"/>
    </location>
</feature>
<evidence type="ECO:0000256" key="6">
    <source>
        <dbReference type="ARBA" id="ARBA00022801"/>
    </source>
</evidence>
<reference evidence="10 11" key="1">
    <citation type="submission" date="2017-08" db="EMBL/GenBank/DDBJ databases">
        <title>Infants hospitalized years apart are colonized by the same room-sourced microbial strains.</title>
        <authorList>
            <person name="Brooks B."/>
            <person name="Olm M.R."/>
            <person name="Firek B.A."/>
            <person name="Baker R."/>
            <person name="Thomas B.C."/>
            <person name="Morowitz M.J."/>
            <person name="Banfield J.F."/>
        </authorList>
    </citation>
    <scope>NUCLEOTIDE SEQUENCE [LARGE SCALE GENOMIC DNA]</scope>
    <source>
        <strain evidence="10">S2_003_000_R1_3</strain>
    </source>
</reference>
<evidence type="ECO:0000256" key="9">
    <source>
        <dbReference type="SAM" id="MobiDB-lite"/>
    </source>
</evidence>
<dbReference type="SUPFAM" id="SSF53649">
    <property type="entry name" value="Alkaline phosphatase-like"/>
    <property type="match status" value="1"/>
</dbReference>
<protein>
    <recommendedName>
        <fullName evidence="3">phospholipase C</fullName>
        <ecNumber evidence="3">3.1.4.3</ecNumber>
    </recommendedName>
</protein>
<accession>A0A2W5T1N2</accession>
<dbReference type="Gene3D" id="3.40.720.10">
    <property type="entry name" value="Alkaline Phosphatase, subunit A"/>
    <property type="match status" value="2"/>
</dbReference>
<dbReference type="PROSITE" id="PS51318">
    <property type="entry name" value="TAT"/>
    <property type="match status" value="1"/>
</dbReference>
<evidence type="ECO:0000256" key="3">
    <source>
        <dbReference type="ARBA" id="ARBA00012018"/>
    </source>
</evidence>
<proteinExistence type="inferred from homology"/>
<comment type="catalytic activity">
    <reaction evidence="8">
        <text>a 1,2-diacyl-sn-glycero-3-phosphocholine + H2O = phosphocholine + a 1,2-diacyl-sn-glycerol + H(+)</text>
        <dbReference type="Rhea" id="RHEA:10604"/>
        <dbReference type="ChEBI" id="CHEBI:15377"/>
        <dbReference type="ChEBI" id="CHEBI:15378"/>
        <dbReference type="ChEBI" id="CHEBI:17815"/>
        <dbReference type="ChEBI" id="CHEBI:57643"/>
        <dbReference type="ChEBI" id="CHEBI:295975"/>
        <dbReference type="EC" id="3.1.4.3"/>
    </reaction>
    <physiologicalReaction direction="left-to-right" evidence="8">
        <dbReference type="Rhea" id="RHEA:10605"/>
    </physiologicalReaction>
</comment>
<evidence type="ECO:0000313" key="10">
    <source>
        <dbReference type="EMBL" id="PZR06743.1"/>
    </source>
</evidence>
<evidence type="ECO:0000256" key="7">
    <source>
        <dbReference type="ARBA" id="ARBA00023026"/>
    </source>
</evidence>
<name>A0A2W5T1N2_9CORY</name>
<dbReference type="Pfam" id="PF04185">
    <property type="entry name" value="Phosphoesterase"/>
    <property type="match status" value="1"/>
</dbReference>
<dbReference type="Proteomes" id="UP000249432">
    <property type="component" value="Unassembled WGS sequence"/>
</dbReference>
<organism evidence="10 11">
    <name type="scientific">Corynebacterium kroppenstedtii</name>
    <dbReference type="NCBI Taxonomy" id="161879"/>
    <lineage>
        <taxon>Bacteria</taxon>
        <taxon>Bacillati</taxon>
        <taxon>Actinomycetota</taxon>
        <taxon>Actinomycetes</taxon>
        <taxon>Mycobacteriales</taxon>
        <taxon>Corynebacteriaceae</taxon>
        <taxon>Corynebacterium</taxon>
    </lineage>
</organism>
<keyword evidence="5" id="KW-0964">Secreted</keyword>
<comment type="subcellular location">
    <subcellularLocation>
        <location evidence="1">Secreted</location>
        <location evidence="1">Cell wall</location>
    </subcellularLocation>
</comment>
<dbReference type="AlphaFoldDB" id="A0A2W5T1N2"/>
<dbReference type="EMBL" id="QFRA01000001">
    <property type="protein sequence ID" value="PZR06743.1"/>
    <property type="molecule type" value="Genomic_DNA"/>
</dbReference>
<evidence type="ECO:0000256" key="5">
    <source>
        <dbReference type="ARBA" id="ARBA00022525"/>
    </source>
</evidence>
<dbReference type="NCBIfam" id="TIGR01409">
    <property type="entry name" value="TAT_signal_seq"/>
    <property type="match status" value="1"/>
</dbReference>
<dbReference type="InterPro" id="IPR019546">
    <property type="entry name" value="TAT_signal_bac_arc"/>
</dbReference>
<keyword evidence="4" id="KW-0134">Cell wall</keyword>
<dbReference type="PANTHER" id="PTHR31956:SF1">
    <property type="entry name" value="NON-SPECIFIC PHOSPHOLIPASE C1"/>
    <property type="match status" value="1"/>
</dbReference>
<evidence type="ECO:0000256" key="8">
    <source>
        <dbReference type="ARBA" id="ARBA00048421"/>
    </source>
</evidence>
<evidence type="ECO:0000256" key="1">
    <source>
        <dbReference type="ARBA" id="ARBA00004191"/>
    </source>
</evidence>
<dbReference type="EC" id="3.1.4.3" evidence="3"/>
<keyword evidence="7" id="KW-0843">Virulence</keyword>
<sequence length="728" mass="81176">MALNIFTSTYLFRFASISFTCHLMFPFPRYTPTSVKRFQRVHDSLDNEESKQHPYSPQQPSLGQHAGLSRRSFLKGAAASAAALGATTCGGSLLPRSILQQIATAAPAGSLQDVHHVIFLMQENRAFDHYFGCLKGVQGFGDPHPLPQRTGGTVFEQKDSGGTVTLPFSIRDAAGRQSMKAENIDALNHEWEGGTSALHSGWCDNWIDAKTTSTMAYYDRQDLPFQYELADTFTVCDQYFCSVPTSTSPNRNYYFSGYTGFEPASPSTRAVDNRAYDDGHPGYNWPCLAEILDNAGIDWRVYQEWDNFTDNNLEYFRYTKRISAKVFSGHNDFGENYYSALATATETNDHHTVQKLTEELTHNLEQLTPTERRIFDRALYRSEPHTITQRVEHDIAAGTLPPVSWIVPSSTESEHPSASSPRASANLIYRLLDALGKHPEVWKHTALFITFDENDGYFDHVPPPRPPRSEIDEWYQEKALGFGNRVPMIVVSPWSVGGYRCSEVFDHTSASQFLESWKGISVPTVSRWRRRISGDLTSAFDFSHPQPFTPASQPPPTAELKPRWHPQPPKKGVMPQQEPGRRPQRPLPYQLSAAATELSPEKNIRLRLINDGAATANFLVFCFHEAKTPVRMANSGETQSGLGPSRITEVNTAEHRAGMPNINHHEGADSSNVGTPGKDVIACDVRGTVILDIPTARDGRYAIVVKGPAGFHFEANGTVQHSYIHSPL</sequence>
<dbReference type="InterPro" id="IPR007312">
    <property type="entry name" value="Phosphoesterase"/>
</dbReference>
<comment type="caution">
    <text evidence="10">The sequence shown here is derived from an EMBL/GenBank/DDBJ whole genome shotgun (WGS) entry which is preliminary data.</text>
</comment>
<evidence type="ECO:0000313" key="11">
    <source>
        <dbReference type="Proteomes" id="UP000249432"/>
    </source>
</evidence>
<evidence type="ECO:0000256" key="4">
    <source>
        <dbReference type="ARBA" id="ARBA00022512"/>
    </source>
</evidence>